<proteinExistence type="predicted"/>
<name>A0A0J9CBM9_9FIRM</name>
<dbReference type="Proteomes" id="UP000037392">
    <property type="component" value="Unassembled WGS sequence"/>
</dbReference>
<protein>
    <submittedName>
        <fullName evidence="1">Uncharacterized protein</fullName>
    </submittedName>
</protein>
<sequence>MAKASDKQGILIQNLVDAGFDSQTVWACLCLVEEGRQAQLLRILAQQKDALLDTVHQSQRQIDCLDFLVYQIKRGNVF</sequence>
<gene>
    <name evidence="1" type="ORF">HMPREF9470_01391</name>
</gene>
<dbReference type="GeneID" id="93165746"/>
<dbReference type="RefSeq" id="WP_007863029.1">
    <property type="nucleotide sequence ID" value="NZ_KQ235876.1"/>
</dbReference>
<dbReference type="OrthoDB" id="3078708at2"/>
<evidence type="ECO:0000313" key="1">
    <source>
        <dbReference type="EMBL" id="KMW22512.1"/>
    </source>
</evidence>
<evidence type="ECO:0000313" key="2">
    <source>
        <dbReference type="Proteomes" id="UP000037392"/>
    </source>
</evidence>
<dbReference type="EMBL" id="ADLK01000009">
    <property type="protein sequence ID" value="KMW22512.1"/>
    <property type="molecule type" value="Genomic_DNA"/>
</dbReference>
<organism evidence="1 2">
    <name type="scientific">[Clostridium] citroniae WAL-19142</name>
    <dbReference type="NCBI Taxonomy" id="742734"/>
    <lineage>
        <taxon>Bacteria</taxon>
        <taxon>Bacillati</taxon>
        <taxon>Bacillota</taxon>
        <taxon>Clostridia</taxon>
        <taxon>Lachnospirales</taxon>
        <taxon>Lachnospiraceae</taxon>
        <taxon>Enterocloster</taxon>
    </lineage>
</organism>
<accession>A0A0J9CBM9</accession>
<comment type="caution">
    <text evidence="1">The sequence shown here is derived from an EMBL/GenBank/DDBJ whole genome shotgun (WGS) entry which is preliminary data.</text>
</comment>
<dbReference type="AlphaFoldDB" id="A0A0J9CBM9"/>
<dbReference type="PATRIC" id="fig|742734.4.peg.1489"/>
<reference evidence="1 2" key="1">
    <citation type="submission" date="2011-04" db="EMBL/GenBank/DDBJ databases">
        <title>The Genome Sequence of Clostridium citroniae WAL-19142.</title>
        <authorList>
            <consortium name="The Broad Institute Genome Sequencing Platform"/>
            <person name="Earl A."/>
            <person name="Ward D."/>
            <person name="Feldgarden M."/>
            <person name="Gevers D."/>
            <person name="Warren Y.A."/>
            <person name="Tyrrell K.L."/>
            <person name="Citron D.M."/>
            <person name="Goldstein E.J."/>
            <person name="Daigneault M."/>
            <person name="Allen-Vercoe E."/>
            <person name="Young S.K."/>
            <person name="Zeng Q."/>
            <person name="Gargeya S."/>
            <person name="Fitzgerald M."/>
            <person name="Haas B."/>
            <person name="Abouelleil A."/>
            <person name="Alvarado L."/>
            <person name="Arachchi H.M."/>
            <person name="Berlin A."/>
            <person name="Brown A."/>
            <person name="Chapman S.B."/>
            <person name="Chen Z."/>
            <person name="Dunbar C."/>
            <person name="Freedman E."/>
            <person name="Gearin G."/>
            <person name="Gellesch M."/>
            <person name="Goldberg J."/>
            <person name="Griggs A."/>
            <person name="Gujja S."/>
            <person name="Heilman E.R."/>
            <person name="Heiman D."/>
            <person name="Howarth C."/>
            <person name="Larson L."/>
            <person name="Lui A."/>
            <person name="MacDonald P.J."/>
            <person name="Mehta T."/>
            <person name="Montmayeur A."/>
            <person name="Murphy C."/>
            <person name="Neiman D."/>
            <person name="Pearson M."/>
            <person name="Priest M."/>
            <person name="Roberts A."/>
            <person name="Saif S."/>
            <person name="Shea T."/>
            <person name="Shenoy N."/>
            <person name="Sisk P."/>
            <person name="Stolte C."/>
            <person name="Sykes S."/>
            <person name="White J."/>
            <person name="Yandava C."/>
            <person name="Wortman J."/>
            <person name="Nusbaum C."/>
            <person name="Birren B."/>
        </authorList>
    </citation>
    <scope>NUCLEOTIDE SEQUENCE [LARGE SCALE GENOMIC DNA]</scope>
    <source>
        <strain evidence="1 2">WAL-19142</strain>
    </source>
</reference>